<dbReference type="InterPro" id="IPR029070">
    <property type="entry name" value="Chitinase_insertion_sf"/>
</dbReference>
<dbReference type="Gene3D" id="2.40.50.1020">
    <property type="entry name" value="LytTr DNA-binding domain"/>
    <property type="match status" value="1"/>
</dbReference>
<dbReference type="InterPro" id="IPR017853">
    <property type="entry name" value="GH"/>
</dbReference>
<dbReference type="InterPro" id="IPR001223">
    <property type="entry name" value="Glyco_hydro18_cat"/>
</dbReference>
<comment type="caution">
    <text evidence="8">The sequence shown here is derived from an EMBL/GenBank/DDBJ whole genome shotgun (WGS) entry which is preliminary data.</text>
</comment>
<dbReference type="SUPFAM" id="SSF51445">
    <property type="entry name" value="(Trans)glycosidases"/>
    <property type="match status" value="1"/>
</dbReference>
<dbReference type="InterPro" id="IPR011583">
    <property type="entry name" value="Chitinase_II/V-like_cat"/>
</dbReference>
<evidence type="ECO:0000256" key="2">
    <source>
        <dbReference type="ARBA" id="ARBA00012729"/>
    </source>
</evidence>
<dbReference type="SUPFAM" id="SSF54556">
    <property type="entry name" value="Chitinase insertion domain"/>
    <property type="match status" value="1"/>
</dbReference>
<dbReference type="PROSITE" id="PS51910">
    <property type="entry name" value="GH18_2"/>
    <property type="match status" value="1"/>
</dbReference>
<reference evidence="9" key="1">
    <citation type="journal article" date="2019" name="Int. J. Syst. Evol. Microbiol.">
        <title>The Global Catalogue of Microorganisms (GCM) 10K type strain sequencing project: providing services to taxonomists for standard genome sequencing and annotation.</title>
        <authorList>
            <consortium name="The Broad Institute Genomics Platform"/>
            <consortium name="The Broad Institute Genome Sequencing Center for Infectious Disease"/>
            <person name="Wu L."/>
            <person name="Ma J."/>
        </authorList>
    </citation>
    <scope>NUCLEOTIDE SEQUENCE [LARGE SCALE GENOMIC DNA]</scope>
    <source>
        <strain evidence="9">NBRC 104970</strain>
    </source>
</reference>
<evidence type="ECO:0000259" key="6">
    <source>
        <dbReference type="PROSITE" id="PS50930"/>
    </source>
</evidence>
<dbReference type="EMBL" id="BSOZ01000056">
    <property type="protein sequence ID" value="GLS05640.1"/>
    <property type="molecule type" value="Genomic_DNA"/>
</dbReference>
<feature type="transmembrane region" description="Helical" evidence="4">
    <location>
        <begin position="407"/>
        <end position="425"/>
    </location>
</feature>
<dbReference type="Gene3D" id="3.10.50.10">
    <property type="match status" value="1"/>
</dbReference>
<dbReference type="Pfam" id="PF00704">
    <property type="entry name" value="Glyco_hydro_18"/>
    <property type="match status" value="1"/>
</dbReference>
<keyword evidence="4" id="KW-1133">Transmembrane helix</keyword>
<dbReference type="InterPro" id="IPR050314">
    <property type="entry name" value="Glycosyl_Hydrlase_18"/>
</dbReference>
<protein>
    <recommendedName>
        <fullName evidence="2">chitinase</fullName>
        <ecNumber evidence="2">3.2.1.14</ecNumber>
    </recommendedName>
</protein>
<feature type="signal peptide" evidence="5">
    <location>
        <begin position="1"/>
        <end position="19"/>
    </location>
</feature>
<feature type="domain" description="HTH LytTR-type" evidence="6">
    <location>
        <begin position="665"/>
        <end position="730"/>
    </location>
</feature>
<dbReference type="Gene3D" id="3.20.20.80">
    <property type="entry name" value="Glycosidases"/>
    <property type="match status" value="1"/>
</dbReference>
<dbReference type="PROSITE" id="PS50930">
    <property type="entry name" value="HTH_LYTTR"/>
    <property type="match status" value="1"/>
</dbReference>
<organism evidence="8 9">
    <name type="scientific">Chitiniphilus shinanonensis</name>
    <dbReference type="NCBI Taxonomy" id="553088"/>
    <lineage>
        <taxon>Bacteria</taxon>
        <taxon>Pseudomonadati</taxon>
        <taxon>Pseudomonadota</taxon>
        <taxon>Betaproteobacteria</taxon>
        <taxon>Neisseriales</taxon>
        <taxon>Chitinibacteraceae</taxon>
        <taxon>Chitiniphilus</taxon>
    </lineage>
</organism>
<evidence type="ECO:0000256" key="5">
    <source>
        <dbReference type="SAM" id="SignalP"/>
    </source>
</evidence>
<proteinExistence type="predicted"/>
<dbReference type="Pfam" id="PF04397">
    <property type="entry name" value="LytTR"/>
    <property type="match status" value="1"/>
</dbReference>
<dbReference type="EC" id="3.2.1.14" evidence="2"/>
<evidence type="ECO:0000256" key="3">
    <source>
        <dbReference type="ARBA" id="ARBA00023024"/>
    </source>
</evidence>
<evidence type="ECO:0000259" key="7">
    <source>
        <dbReference type="PROSITE" id="PS51910"/>
    </source>
</evidence>
<evidence type="ECO:0000313" key="9">
    <source>
        <dbReference type="Proteomes" id="UP001156836"/>
    </source>
</evidence>
<dbReference type="PANTHER" id="PTHR11177">
    <property type="entry name" value="CHITINASE"/>
    <property type="match status" value="1"/>
</dbReference>
<gene>
    <name evidence="8" type="ORF">GCM10007860_27970</name>
</gene>
<keyword evidence="5" id="KW-0732">Signal</keyword>
<name>A0ABQ6BUG2_9NEIS</name>
<dbReference type="RefSeq" id="WP_169338628.1">
    <property type="nucleotide sequence ID" value="NZ_BSOZ01000056.1"/>
</dbReference>
<feature type="chain" id="PRO_5045198459" description="chitinase" evidence="5">
    <location>
        <begin position="20"/>
        <end position="737"/>
    </location>
</feature>
<keyword evidence="3" id="KW-0624">Polysaccharide degradation</keyword>
<accession>A0ABQ6BUG2</accession>
<comment type="catalytic activity">
    <reaction evidence="1">
        <text>Random endo-hydrolysis of N-acetyl-beta-D-glucosaminide (1-&gt;4)-beta-linkages in chitin and chitodextrins.</text>
        <dbReference type="EC" id="3.2.1.14"/>
    </reaction>
</comment>
<dbReference type="SMART" id="SM00850">
    <property type="entry name" value="LytTR"/>
    <property type="match status" value="1"/>
</dbReference>
<dbReference type="InterPro" id="IPR007492">
    <property type="entry name" value="LytTR_DNA-bd_dom"/>
</dbReference>
<sequence length="737" mass="81342">MRFRRFLAAWLLCVAATCAARDPAPRLVAYFPFWASYSHGSMLSDAPAERLTHLIYAYADLRADGTLLPGDRFADLVKIQPGASGALRQGNYALIPGLRQRNPQLKVLIAIGGWNWTRGLSDVAADPARRRHFVASALAFFERYGFDGIEIDWRFPVVGGHPDAVRRDDDLANYQLLLQELRHGCDARGGCQIAITLPPQPAMRAPGDYRALIAPVDFVSLIGTDFHGAWSPRTGHKSPLHGAPGIAEAIDALVAAGVPRGKLVPMLPAQGVSWIGVPAPNHGLDQPHRGAPWGTWDNEKTGPSGTYTLAEIARMAAEGDFVRYWDDAAQAETLYSPVRAQLISYESPRAFSAKLDFVDRERLGGIGLWEVSSDEPGSAGLIGRAYRHFHPWQAAWLGLREEAPLSLPWLTALATLAAAVLALAWRLRRRRRRALHGELITRDEFAAILATLPDDLRLAAHMAQCARSRGAALLPPAANARLQRLAGDSLALCAQLQPLADSVTPRRLRPAGQELADLQRFTAQLSGERSLEGMLDAMLRFLADDDRVDAAQRLEADDPAEVPGDEVLVLSPDRCQALVRHATLADQQLALRFTAPLSDTEEIYFRSLCNQVVLVRRQLQTLARQPQLLSELYDVASRRDKLQFIRADRGYSGIHASDLASPIHITLRLRALRLYFDDSQLVQVHRSYLVRPGAVEGVRRARGGVELLIGRHAVPVARPYLSSLKQRFPQWFLLCDS</sequence>
<evidence type="ECO:0000313" key="8">
    <source>
        <dbReference type="EMBL" id="GLS05640.1"/>
    </source>
</evidence>
<dbReference type="SMART" id="SM00636">
    <property type="entry name" value="Glyco_18"/>
    <property type="match status" value="1"/>
</dbReference>
<evidence type="ECO:0000256" key="4">
    <source>
        <dbReference type="SAM" id="Phobius"/>
    </source>
</evidence>
<keyword evidence="9" id="KW-1185">Reference proteome</keyword>
<feature type="domain" description="GH18" evidence="7">
    <location>
        <begin position="25"/>
        <end position="392"/>
    </location>
</feature>
<dbReference type="Proteomes" id="UP001156836">
    <property type="component" value="Unassembled WGS sequence"/>
</dbReference>
<dbReference type="PANTHER" id="PTHR11177:SF317">
    <property type="entry name" value="CHITINASE 12-RELATED"/>
    <property type="match status" value="1"/>
</dbReference>
<keyword evidence="4" id="KW-0812">Transmembrane</keyword>
<evidence type="ECO:0000256" key="1">
    <source>
        <dbReference type="ARBA" id="ARBA00000822"/>
    </source>
</evidence>
<keyword evidence="4" id="KW-0472">Membrane</keyword>
<keyword evidence="3" id="KW-0146">Chitin degradation</keyword>
<keyword evidence="3" id="KW-0119">Carbohydrate metabolism</keyword>